<accession>A0ABX8XKL5</accession>
<keyword evidence="1" id="KW-0808">Transferase</keyword>
<proteinExistence type="predicted"/>
<feature type="domain" description="Histidine kinase/HSP90-like ATPase" evidence="3">
    <location>
        <begin position="27"/>
        <end position="146"/>
    </location>
</feature>
<keyword evidence="5" id="KW-1185">Reference proteome</keyword>
<evidence type="ECO:0000313" key="4">
    <source>
        <dbReference type="EMBL" id="QYX76197.1"/>
    </source>
</evidence>
<dbReference type="GO" id="GO:0005524">
    <property type="term" value="F:ATP binding"/>
    <property type="evidence" value="ECO:0007669"/>
    <property type="project" value="UniProtKB-KW"/>
</dbReference>
<keyword evidence="1" id="KW-0723">Serine/threonine-protein kinase</keyword>
<feature type="region of interest" description="Disordered" evidence="2">
    <location>
        <begin position="1"/>
        <end position="30"/>
    </location>
</feature>
<evidence type="ECO:0000313" key="5">
    <source>
        <dbReference type="Proteomes" id="UP000827138"/>
    </source>
</evidence>
<keyword evidence="4" id="KW-0067">ATP-binding</keyword>
<dbReference type="Pfam" id="PF13581">
    <property type="entry name" value="HATPase_c_2"/>
    <property type="match status" value="1"/>
</dbReference>
<dbReference type="RefSeq" id="WP_220645328.1">
    <property type="nucleotide sequence ID" value="NZ_CP080647.1"/>
</dbReference>
<dbReference type="Gene3D" id="3.30.565.10">
    <property type="entry name" value="Histidine kinase-like ATPase, C-terminal domain"/>
    <property type="match status" value="1"/>
</dbReference>
<dbReference type="InterPro" id="IPR036890">
    <property type="entry name" value="HATPase_C_sf"/>
</dbReference>
<dbReference type="PANTHER" id="PTHR35526">
    <property type="entry name" value="ANTI-SIGMA-F FACTOR RSBW-RELATED"/>
    <property type="match status" value="1"/>
</dbReference>
<feature type="compositionally biased region" description="Basic and acidic residues" evidence="2">
    <location>
        <begin position="1"/>
        <end position="18"/>
    </location>
</feature>
<dbReference type="EMBL" id="CP080647">
    <property type="protein sequence ID" value="QYX76197.1"/>
    <property type="molecule type" value="Genomic_DNA"/>
</dbReference>
<dbReference type="InterPro" id="IPR003594">
    <property type="entry name" value="HATPase_dom"/>
</dbReference>
<evidence type="ECO:0000256" key="1">
    <source>
        <dbReference type="ARBA" id="ARBA00022527"/>
    </source>
</evidence>
<protein>
    <submittedName>
        <fullName evidence="4">ATP-binding protein</fullName>
    </submittedName>
</protein>
<reference evidence="4 5" key="1">
    <citation type="submission" date="2021-08" db="EMBL/GenBank/DDBJ databases">
        <authorList>
            <person name="Ping M."/>
        </authorList>
    </citation>
    <scope>NUCLEOTIDE SEQUENCE [LARGE SCALE GENOMIC DNA]</scope>
    <source>
        <strain evidence="4 5">MG28</strain>
    </source>
</reference>
<dbReference type="CDD" id="cd16936">
    <property type="entry name" value="HATPase_RsbW-like"/>
    <property type="match status" value="1"/>
</dbReference>
<sequence>MNEPKAAEEYDGVTEQHKSMTLAANDSAPRVARSFTRDVLTAWGLEDLMDQAVLIVSELTTNAERHGRRSEDGEDTSSGSPDKASEEITLTLAVQADVVAIEVEDNSPYAPIQQIPGQYATSGRGLCLVSAMADSWTTRPTADGTGKRVSAFISRAESSAAS</sequence>
<dbReference type="SUPFAM" id="SSF55874">
    <property type="entry name" value="ATPase domain of HSP90 chaperone/DNA topoisomerase II/histidine kinase"/>
    <property type="match status" value="1"/>
</dbReference>
<dbReference type="InterPro" id="IPR050267">
    <property type="entry name" value="Anti-sigma-factor_SerPK"/>
</dbReference>
<dbReference type="PANTHER" id="PTHR35526:SF3">
    <property type="entry name" value="ANTI-SIGMA-F FACTOR RSBW"/>
    <property type="match status" value="1"/>
</dbReference>
<feature type="region of interest" description="Disordered" evidence="2">
    <location>
        <begin position="60"/>
        <end position="86"/>
    </location>
</feature>
<keyword evidence="4" id="KW-0547">Nucleotide-binding</keyword>
<organism evidence="4 5">
    <name type="scientific">Streptomyces akebiae</name>
    <dbReference type="NCBI Taxonomy" id="2865673"/>
    <lineage>
        <taxon>Bacteria</taxon>
        <taxon>Bacillati</taxon>
        <taxon>Actinomycetota</taxon>
        <taxon>Actinomycetes</taxon>
        <taxon>Kitasatosporales</taxon>
        <taxon>Streptomycetaceae</taxon>
        <taxon>Streptomyces</taxon>
    </lineage>
</organism>
<name>A0ABX8XKL5_9ACTN</name>
<evidence type="ECO:0000259" key="3">
    <source>
        <dbReference type="Pfam" id="PF13581"/>
    </source>
</evidence>
<keyword evidence="1" id="KW-0418">Kinase</keyword>
<dbReference type="Proteomes" id="UP000827138">
    <property type="component" value="Chromosome"/>
</dbReference>
<gene>
    <name evidence="4" type="ORF">K1J60_06485</name>
</gene>
<evidence type="ECO:0000256" key="2">
    <source>
        <dbReference type="SAM" id="MobiDB-lite"/>
    </source>
</evidence>